<dbReference type="OrthoDB" id="9809318at2"/>
<dbReference type="Pfam" id="PF04397">
    <property type="entry name" value="LytTR"/>
    <property type="match status" value="1"/>
</dbReference>
<evidence type="ECO:0000259" key="1">
    <source>
        <dbReference type="PROSITE" id="PS50930"/>
    </source>
</evidence>
<evidence type="ECO:0000313" key="2">
    <source>
        <dbReference type="EMBL" id="SUN61523.1"/>
    </source>
</evidence>
<keyword evidence="3" id="KW-1185">Reference proteome</keyword>
<dbReference type="Gene3D" id="2.40.50.1020">
    <property type="entry name" value="LytTr DNA-binding domain"/>
    <property type="match status" value="1"/>
</dbReference>
<dbReference type="AlphaFoldDB" id="A0A380K927"/>
<dbReference type="EMBL" id="UHFN01000007">
    <property type="protein sequence ID" value="SUN61523.1"/>
    <property type="molecule type" value="Genomic_DNA"/>
</dbReference>
<dbReference type="PANTHER" id="PTHR37299:SF1">
    <property type="entry name" value="STAGE 0 SPORULATION PROTEIN A HOMOLOG"/>
    <property type="match status" value="1"/>
</dbReference>
<organism evidence="2 3">
    <name type="scientific">Streptococcus hyointestinalis</name>
    <dbReference type="NCBI Taxonomy" id="1337"/>
    <lineage>
        <taxon>Bacteria</taxon>
        <taxon>Bacillati</taxon>
        <taxon>Bacillota</taxon>
        <taxon>Bacilli</taxon>
        <taxon>Lactobacillales</taxon>
        <taxon>Streptococcaceae</taxon>
        <taxon>Streptococcus</taxon>
    </lineage>
</organism>
<dbReference type="InterPro" id="IPR007492">
    <property type="entry name" value="LytTR_DNA-bd_dom"/>
</dbReference>
<dbReference type="PROSITE" id="PS50930">
    <property type="entry name" value="HTH_LYTTR"/>
    <property type="match status" value="1"/>
</dbReference>
<dbReference type="Proteomes" id="UP000254924">
    <property type="component" value="Unassembled WGS sequence"/>
</dbReference>
<protein>
    <submittedName>
        <fullName evidence="2">Regulatory protein</fullName>
    </submittedName>
</protein>
<gene>
    <name evidence="2" type="primary">blpS</name>
    <name evidence="2" type="ORF">NCTC12224_01500</name>
</gene>
<reference evidence="2 3" key="1">
    <citation type="submission" date="2018-06" db="EMBL/GenBank/DDBJ databases">
        <authorList>
            <consortium name="Pathogen Informatics"/>
            <person name="Doyle S."/>
        </authorList>
    </citation>
    <scope>NUCLEOTIDE SEQUENCE [LARGE SCALE GENOMIC DNA]</scope>
    <source>
        <strain evidence="2 3">NCTC12224</strain>
    </source>
</reference>
<accession>A0A380K927</accession>
<feature type="domain" description="HTH LytTR-type" evidence="1">
    <location>
        <begin position="4"/>
        <end position="104"/>
    </location>
</feature>
<dbReference type="InterPro" id="IPR046947">
    <property type="entry name" value="LytR-like"/>
</dbReference>
<dbReference type="PANTHER" id="PTHR37299">
    <property type="entry name" value="TRANSCRIPTIONAL REGULATOR-RELATED"/>
    <property type="match status" value="1"/>
</dbReference>
<dbReference type="GO" id="GO:0000156">
    <property type="term" value="F:phosphorelay response regulator activity"/>
    <property type="evidence" value="ECO:0007669"/>
    <property type="project" value="InterPro"/>
</dbReference>
<proteinExistence type="predicted"/>
<evidence type="ECO:0000313" key="3">
    <source>
        <dbReference type="Proteomes" id="UP000254924"/>
    </source>
</evidence>
<dbReference type="GO" id="GO:0003677">
    <property type="term" value="F:DNA binding"/>
    <property type="evidence" value="ECO:0007669"/>
    <property type="project" value="InterPro"/>
</dbReference>
<dbReference type="SMART" id="SM00850">
    <property type="entry name" value="LytTR"/>
    <property type="match status" value="1"/>
</dbReference>
<sequence>MQYLSLKAHSKVYQFVLEDIYYIKTTSQHKVEVVTLGYSYAFSANLTEIEAEMPQLFRCHRNCLVNPNQIRIVDKKARLIHFRRSEIPPIVCARAKLKALLTLL</sequence>
<name>A0A380K927_9STRE</name>